<dbReference type="SUPFAM" id="SSF55248">
    <property type="entry name" value="PCD-like"/>
    <property type="match status" value="1"/>
</dbReference>
<dbReference type="PANTHER" id="PTHR12599:SF0">
    <property type="entry name" value="PTERIN-4-ALPHA-CARBINOLAMINE DEHYDRATASE"/>
    <property type="match status" value="1"/>
</dbReference>
<comment type="catalytic activity">
    <reaction evidence="1">
        <text>(4aS,6R)-4a-hydroxy-L-erythro-5,6,7,8-tetrahydrobiopterin = (6R)-L-erythro-6,7-dihydrobiopterin + H2O</text>
        <dbReference type="Rhea" id="RHEA:11920"/>
        <dbReference type="ChEBI" id="CHEBI:15377"/>
        <dbReference type="ChEBI" id="CHEBI:15642"/>
        <dbReference type="ChEBI" id="CHEBI:43120"/>
        <dbReference type="EC" id="4.2.1.96"/>
    </reaction>
</comment>
<dbReference type="EC" id="4.2.1.96" evidence="3"/>
<dbReference type="KEGG" id="nnv:QNH39_23750"/>
<organism evidence="5 6">
    <name type="scientific">Neobacillus novalis</name>
    <dbReference type="NCBI Taxonomy" id="220687"/>
    <lineage>
        <taxon>Bacteria</taxon>
        <taxon>Bacillati</taxon>
        <taxon>Bacillota</taxon>
        <taxon>Bacilli</taxon>
        <taxon>Bacillales</taxon>
        <taxon>Bacillaceae</taxon>
        <taxon>Neobacillus</taxon>
    </lineage>
</organism>
<sequence length="105" mass="12160">MLTALTPLELQLEGKKLQNWKIKNDKWIERKYMFKDYLQGIQFVSEIGQIAEANKHHPFINVQYKAVIVSLSSWAAKGVTTLDIDLAVEFEKAYEHVNHTISSIR</sequence>
<comment type="similarity">
    <text evidence="2">Belongs to the pterin-4-alpha-carbinolamine dehydratase family.</text>
</comment>
<evidence type="ECO:0000256" key="3">
    <source>
        <dbReference type="ARBA" id="ARBA00013252"/>
    </source>
</evidence>
<dbReference type="Gene3D" id="3.30.1360.20">
    <property type="entry name" value="Transcriptional coactivator/pterin dehydratase"/>
    <property type="match status" value="1"/>
</dbReference>
<evidence type="ECO:0000256" key="4">
    <source>
        <dbReference type="ARBA" id="ARBA00023239"/>
    </source>
</evidence>
<accession>A0AA95S898</accession>
<protein>
    <recommendedName>
        <fullName evidence="3">4a-hydroxytetrahydrobiopterin dehydratase</fullName>
        <ecNumber evidence="3">4.2.1.96</ecNumber>
    </recommendedName>
</protein>
<dbReference type="InterPro" id="IPR001533">
    <property type="entry name" value="Pterin_deHydtase"/>
</dbReference>
<keyword evidence="6" id="KW-1185">Reference proteome</keyword>
<dbReference type="Proteomes" id="UP001178288">
    <property type="component" value="Chromosome"/>
</dbReference>
<dbReference type="AlphaFoldDB" id="A0AA95S898"/>
<dbReference type="GO" id="GO:0008124">
    <property type="term" value="F:4-alpha-hydroxytetrahydrobiopterin dehydratase activity"/>
    <property type="evidence" value="ECO:0007669"/>
    <property type="project" value="UniProtKB-EC"/>
</dbReference>
<evidence type="ECO:0000256" key="2">
    <source>
        <dbReference type="ARBA" id="ARBA00006472"/>
    </source>
</evidence>
<gene>
    <name evidence="5" type="ORF">QNH39_23750</name>
</gene>
<dbReference type="Pfam" id="PF01329">
    <property type="entry name" value="Pterin_4a"/>
    <property type="match status" value="1"/>
</dbReference>
<name>A0AA95S898_9BACI</name>
<proteinExistence type="inferred from homology"/>
<dbReference type="GO" id="GO:0006729">
    <property type="term" value="P:tetrahydrobiopterin biosynthetic process"/>
    <property type="evidence" value="ECO:0007669"/>
    <property type="project" value="InterPro"/>
</dbReference>
<evidence type="ECO:0000313" key="6">
    <source>
        <dbReference type="Proteomes" id="UP001178288"/>
    </source>
</evidence>
<dbReference type="RefSeq" id="WP_066092277.1">
    <property type="nucleotide sequence ID" value="NZ_CP126114.1"/>
</dbReference>
<dbReference type="EMBL" id="CP126114">
    <property type="protein sequence ID" value="WHY85590.1"/>
    <property type="molecule type" value="Genomic_DNA"/>
</dbReference>
<dbReference type="PANTHER" id="PTHR12599">
    <property type="entry name" value="PTERIN-4-ALPHA-CARBINOLAMINE DEHYDRATASE"/>
    <property type="match status" value="1"/>
</dbReference>
<keyword evidence="4" id="KW-0456">Lyase</keyword>
<reference evidence="5" key="1">
    <citation type="submission" date="2023-05" db="EMBL/GenBank/DDBJ databases">
        <title>Comparative genomics of Bacillaceae isolates and their secondary metabolite potential.</title>
        <authorList>
            <person name="Song L."/>
            <person name="Nielsen L.J."/>
            <person name="Mohite O."/>
            <person name="Xu X."/>
            <person name="Weber T."/>
            <person name="Kovacs A.T."/>
        </authorList>
    </citation>
    <scope>NUCLEOTIDE SEQUENCE</scope>
    <source>
        <strain evidence="5">XLM17</strain>
    </source>
</reference>
<evidence type="ECO:0000313" key="5">
    <source>
        <dbReference type="EMBL" id="WHY85590.1"/>
    </source>
</evidence>
<evidence type="ECO:0000256" key="1">
    <source>
        <dbReference type="ARBA" id="ARBA00001554"/>
    </source>
</evidence>
<dbReference type="InterPro" id="IPR036428">
    <property type="entry name" value="PCD_sf"/>
</dbReference>
<dbReference type="CDD" id="cd00488">
    <property type="entry name" value="PCD_DCoH"/>
    <property type="match status" value="1"/>
</dbReference>